<comment type="similarity">
    <text evidence="1">Belongs to the protein kinase superfamily. BUD32 family.</text>
</comment>
<dbReference type="Gene3D" id="1.10.510.10">
    <property type="entry name" value="Transferase(Phosphotransferase) domain 1"/>
    <property type="match status" value="1"/>
</dbReference>
<reference evidence="12" key="1">
    <citation type="journal article" date="2014" name="Genome Biol. Evol.">
        <title>Pangenome evidence for extensive interdomain horizontal transfer affecting lineage core and shell genes in uncultured planktonic thaumarchaeota and euryarchaeota.</title>
        <authorList>
            <person name="Deschamps P."/>
            <person name="Zivanovic Y."/>
            <person name="Moreira D."/>
            <person name="Rodriguez-Valera F."/>
            <person name="Lopez-Garcia P."/>
        </authorList>
    </citation>
    <scope>NUCLEOTIDE SEQUENCE</scope>
</reference>
<evidence type="ECO:0000259" key="11">
    <source>
        <dbReference type="PROSITE" id="PS50011"/>
    </source>
</evidence>
<protein>
    <recommendedName>
        <fullName evidence="2">non-specific serine/threonine protein kinase</fullName>
        <ecNumber evidence="2">2.7.11.1</ecNumber>
    </recommendedName>
</protein>
<evidence type="ECO:0000256" key="4">
    <source>
        <dbReference type="ARBA" id="ARBA00022679"/>
    </source>
</evidence>
<dbReference type="SMART" id="SM00220">
    <property type="entry name" value="S_TKc"/>
    <property type="match status" value="1"/>
</dbReference>
<proteinExistence type="inferred from homology"/>
<name>A0A075FUQ7_9EURY</name>
<dbReference type="PROSITE" id="PS50011">
    <property type="entry name" value="PROTEIN_KINASE_DOM"/>
    <property type="match status" value="1"/>
</dbReference>
<evidence type="ECO:0000256" key="2">
    <source>
        <dbReference type="ARBA" id="ARBA00012513"/>
    </source>
</evidence>
<dbReference type="NCBIfam" id="TIGR03724">
    <property type="entry name" value="arch_bud32"/>
    <property type="match status" value="1"/>
</dbReference>
<organism evidence="12">
    <name type="scientific">uncultured marine group II/III euryarchaeote AD1000_55_D10</name>
    <dbReference type="NCBI Taxonomy" id="1457785"/>
    <lineage>
        <taxon>Archaea</taxon>
        <taxon>Methanobacteriati</taxon>
        <taxon>Methanobacteriota</taxon>
        <taxon>environmental samples</taxon>
    </lineage>
</organism>
<comment type="catalytic activity">
    <reaction evidence="10">
        <text>L-seryl-[protein] + ATP = O-phospho-L-seryl-[protein] + ADP + H(+)</text>
        <dbReference type="Rhea" id="RHEA:17989"/>
        <dbReference type="Rhea" id="RHEA-COMP:9863"/>
        <dbReference type="Rhea" id="RHEA-COMP:11604"/>
        <dbReference type="ChEBI" id="CHEBI:15378"/>
        <dbReference type="ChEBI" id="CHEBI:29999"/>
        <dbReference type="ChEBI" id="CHEBI:30616"/>
        <dbReference type="ChEBI" id="CHEBI:83421"/>
        <dbReference type="ChEBI" id="CHEBI:456216"/>
        <dbReference type="EC" id="2.7.11.1"/>
    </reaction>
</comment>
<dbReference type="EC" id="2.7.11.1" evidence="2"/>
<evidence type="ECO:0000256" key="6">
    <source>
        <dbReference type="ARBA" id="ARBA00022741"/>
    </source>
</evidence>
<evidence type="ECO:0000256" key="9">
    <source>
        <dbReference type="ARBA" id="ARBA00047899"/>
    </source>
</evidence>
<dbReference type="SUPFAM" id="SSF56112">
    <property type="entry name" value="Protein kinase-like (PK-like)"/>
    <property type="match status" value="1"/>
</dbReference>
<dbReference type="GO" id="GO:0008033">
    <property type="term" value="P:tRNA processing"/>
    <property type="evidence" value="ECO:0007669"/>
    <property type="project" value="UniProtKB-KW"/>
</dbReference>
<keyword evidence="8" id="KW-0067">ATP-binding</keyword>
<dbReference type="InterPro" id="IPR011009">
    <property type="entry name" value="Kinase-like_dom_sf"/>
</dbReference>
<keyword evidence="4" id="KW-0808">Transferase</keyword>
<evidence type="ECO:0000256" key="10">
    <source>
        <dbReference type="ARBA" id="ARBA00048679"/>
    </source>
</evidence>
<evidence type="ECO:0000313" key="12">
    <source>
        <dbReference type="EMBL" id="AIE95024.1"/>
    </source>
</evidence>
<evidence type="ECO:0000256" key="7">
    <source>
        <dbReference type="ARBA" id="ARBA00022777"/>
    </source>
</evidence>
<dbReference type="GO" id="GO:0005524">
    <property type="term" value="F:ATP binding"/>
    <property type="evidence" value="ECO:0007669"/>
    <property type="project" value="UniProtKB-KW"/>
</dbReference>
<dbReference type="PANTHER" id="PTHR12209">
    <property type="entry name" value="NON-SPECIFIC SERINE/THREONINE PROTEIN KINASE"/>
    <property type="match status" value="1"/>
</dbReference>
<keyword evidence="5" id="KW-0819">tRNA processing</keyword>
<dbReference type="Pfam" id="PF06293">
    <property type="entry name" value="Kdo"/>
    <property type="match status" value="1"/>
</dbReference>
<dbReference type="AlphaFoldDB" id="A0A075FUQ7"/>
<dbReference type="GO" id="GO:0005829">
    <property type="term" value="C:cytosol"/>
    <property type="evidence" value="ECO:0007669"/>
    <property type="project" value="TreeGrafter"/>
</dbReference>
<evidence type="ECO:0000256" key="3">
    <source>
        <dbReference type="ARBA" id="ARBA00022527"/>
    </source>
</evidence>
<evidence type="ECO:0000256" key="1">
    <source>
        <dbReference type="ARBA" id="ARBA00010630"/>
    </source>
</evidence>
<dbReference type="InterPro" id="IPR000719">
    <property type="entry name" value="Prot_kinase_dom"/>
</dbReference>
<feature type="domain" description="Protein kinase" evidence="11">
    <location>
        <begin position="4"/>
        <end position="222"/>
    </location>
</feature>
<sequence length="222" mass="24613">MLAWEQGKIIHIGAEAEVSNGHYLGLAAVRKLRRPRGYRDPSLDRRLTNHRMAAEAKMLARLSNSGLPVPHLLACEMSNGTMIQSLVPGSQLVDVLRDSEFDVKTVMHEVGKVIRQLHSVGAVHGDLTTNNILWDGDNGISLIDFGLSQSTTEVERMGLDLQVLSECLSASHPEHEDALKWVFDGYNGAENLTYTGSDSPPVKSEEVINRYNAIRSRVRYHS</sequence>
<keyword evidence="7 12" id="KW-0418">Kinase</keyword>
<keyword evidence="6" id="KW-0547">Nucleotide-binding</keyword>
<dbReference type="GO" id="GO:0004674">
    <property type="term" value="F:protein serine/threonine kinase activity"/>
    <property type="evidence" value="ECO:0007669"/>
    <property type="project" value="UniProtKB-KW"/>
</dbReference>
<evidence type="ECO:0000256" key="5">
    <source>
        <dbReference type="ARBA" id="ARBA00022694"/>
    </source>
</evidence>
<dbReference type="InterPro" id="IPR022495">
    <property type="entry name" value="Bud32"/>
</dbReference>
<comment type="catalytic activity">
    <reaction evidence="9">
        <text>L-threonyl-[protein] + ATP = O-phospho-L-threonyl-[protein] + ADP + H(+)</text>
        <dbReference type="Rhea" id="RHEA:46608"/>
        <dbReference type="Rhea" id="RHEA-COMP:11060"/>
        <dbReference type="Rhea" id="RHEA-COMP:11605"/>
        <dbReference type="ChEBI" id="CHEBI:15378"/>
        <dbReference type="ChEBI" id="CHEBI:30013"/>
        <dbReference type="ChEBI" id="CHEBI:30616"/>
        <dbReference type="ChEBI" id="CHEBI:61977"/>
        <dbReference type="ChEBI" id="CHEBI:456216"/>
        <dbReference type="EC" id="2.7.11.1"/>
    </reaction>
</comment>
<dbReference type="Gene3D" id="3.30.200.20">
    <property type="entry name" value="Phosphorylase Kinase, domain 1"/>
    <property type="match status" value="1"/>
</dbReference>
<dbReference type="PANTHER" id="PTHR12209:SF0">
    <property type="entry name" value="EKC_KEOPS COMPLEX SUBUNIT TP53RK"/>
    <property type="match status" value="1"/>
</dbReference>
<accession>A0A075FUQ7</accession>
<evidence type="ECO:0000256" key="8">
    <source>
        <dbReference type="ARBA" id="ARBA00022840"/>
    </source>
</evidence>
<dbReference type="EMBL" id="KF900437">
    <property type="protein sequence ID" value="AIE95024.1"/>
    <property type="molecule type" value="Genomic_DNA"/>
</dbReference>
<keyword evidence="3 12" id="KW-0723">Serine/threonine-protein kinase</keyword>